<proteinExistence type="predicted"/>
<dbReference type="VEuPathDB" id="AmoebaDB:NAEGRDRAFT_66931"/>
<evidence type="ECO:0000313" key="3">
    <source>
        <dbReference type="Proteomes" id="UP000006671"/>
    </source>
</evidence>
<dbReference type="RefSeq" id="XP_002678026.1">
    <property type="nucleotide sequence ID" value="XM_002677980.1"/>
</dbReference>
<evidence type="ECO:0000313" key="2">
    <source>
        <dbReference type="EMBL" id="EFC45282.1"/>
    </source>
</evidence>
<feature type="region of interest" description="Disordered" evidence="1">
    <location>
        <begin position="1"/>
        <end position="26"/>
    </location>
</feature>
<dbReference type="OMA" id="ISIRHED"/>
<keyword evidence="3" id="KW-1185">Reference proteome</keyword>
<dbReference type="InParanoid" id="D2VD74"/>
<dbReference type="OrthoDB" id="10257155at2759"/>
<accession>D2VD74</accession>
<organism evidence="3">
    <name type="scientific">Naegleria gruberi</name>
    <name type="common">Amoeba</name>
    <dbReference type="NCBI Taxonomy" id="5762"/>
    <lineage>
        <taxon>Eukaryota</taxon>
        <taxon>Discoba</taxon>
        <taxon>Heterolobosea</taxon>
        <taxon>Tetramitia</taxon>
        <taxon>Eutetramitia</taxon>
        <taxon>Vahlkampfiidae</taxon>
        <taxon>Naegleria</taxon>
    </lineage>
</organism>
<protein>
    <submittedName>
        <fullName evidence="2">Predicted protein</fullName>
    </submittedName>
</protein>
<feature type="compositionally biased region" description="Basic and acidic residues" evidence="1">
    <location>
        <begin position="12"/>
        <end position="23"/>
    </location>
</feature>
<feature type="compositionally biased region" description="Polar residues" evidence="1">
    <location>
        <begin position="339"/>
        <end position="349"/>
    </location>
</feature>
<dbReference type="AlphaFoldDB" id="D2VD74"/>
<feature type="region of interest" description="Disordered" evidence="1">
    <location>
        <begin position="324"/>
        <end position="349"/>
    </location>
</feature>
<dbReference type="Proteomes" id="UP000006671">
    <property type="component" value="Unassembled WGS sequence"/>
</dbReference>
<sequence length="657" mass="76733">MKKGILKSKPSFKKDDDHKEDTPKFSTTVDEANSLLKFSLNDRKAEEAENDFKAGIDKESQAMEQRLKKFLEDDHLMNSHLREEQITSSHNRARKKISPAVLELLEAKKRILSTLWEDSETNWAHRETFTHSNFNDDAHKNFENISKETMRVFEIRWLDLRIKGLIEQRENSLRSLKNICQKSSLSPKDPSFVDVKTLGKLLGDEIVLFRTVSLYIIEYIETWKAKQTDTDRDTYLFDESDYVLKMATDLKNLIERYPQLYTYLEEKELNSQSPLALPKNPRMYFKYYGTRKVEEYEFEDENQSMLSKTGDESSFFLTALKKTDDYSDDDEDGRPSRLSELNQNHTKSMRSIASNNTVNMLRNMHQEIARKAPQSGSFGRVQHFSEENTFNDADSVIDPEEEDENQAYNRVMSADKRSDISVPKDILEQIQVQMQLPTLLVNQAYSDRTKRHKKYTEPLISIRHEDLLEQLEKQNPLHYKDLMERDLIEFSAGLQNNLVNPDSLTNRTNKDKSLLKSLMSENESNTIEVIQSLDEQMKVHNIDLTSTKKVLLKRDKLIQKLKKQEEKNQLDEMYQKAVEEDRAAKAKLDILRKRHVASALAGAKPTKTHTETSIEEITNPKIHFAPPDPIREMRRLALAEKQIFSHERISNSHYYHI</sequence>
<reference evidence="2 3" key="1">
    <citation type="journal article" date="2010" name="Cell">
        <title>The genome of Naegleria gruberi illuminates early eukaryotic versatility.</title>
        <authorList>
            <person name="Fritz-Laylin L.K."/>
            <person name="Prochnik S.E."/>
            <person name="Ginger M.L."/>
            <person name="Dacks J.B."/>
            <person name="Carpenter M.L."/>
            <person name="Field M.C."/>
            <person name="Kuo A."/>
            <person name="Paredez A."/>
            <person name="Chapman J."/>
            <person name="Pham J."/>
            <person name="Shu S."/>
            <person name="Neupane R."/>
            <person name="Cipriano M."/>
            <person name="Mancuso J."/>
            <person name="Tu H."/>
            <person name="Salamov A."/>
            <person name="Lindquist E."/>
            <person name="Shapiro H."/>
            <person name="Lucas S."/>
            <person name="Grigoriev I.V."/>
            <person name="Cande W.Z."/>
            <person name="Fulton C."/>
            <person name="Rokhsar D.S."/>
            <person name="Dawson S.C."/>
        </authorList>
    </citation>
    <scope>NUCLEOTIDE SEQUENCE [LARGE SCALE GENOMIC DNA]</scope>
    <source>
        <strain evidence="2 3">NEG-M</strain>
    </source>
</reference>
<dbReference type="KEGG" id="ngr:NAEGRDRAFT_66931"/>
<dbReference type="EMBL" id="GG738864">
    <property type="protein sequence ID" value="EFC45282.1"/>
    <property type="molecule type" value="Genomic_DNA"/>
</dbReference>
<gene>
    <name evidence="2" type="ORF">NAEGRDRAFT_66931</name>
</gene>
<evidence type="ECO:0000256" key="1">
    <source>
        <dbReference type="SAM" id="MobiDB-lite"/>
    </source>
</evidence>
<name>D2VD74_NAEGR</name>
<dbReference type="GeneID" id="8849058"/>